<name>A0ABT8WYT6_9FLAO</name>
<feature type="transmembrane region" description="Helical" evidence="5">
    <location>
        <begin position="46"/>
        <end position="63"/>
    </location>
</feature>
<evidence type="ECO:0000256" key="5">
    <source>
        <dbReference type="SAM" id="Phobius"/>
    </source>
</evidence>
<feature type="transmembrane region" description="Helical" evidence="5">
    <location>
        <begin position="6"/>
        <end position="25"/>
    </location>
</feature>
<sequence length="116" mass="13140">MNIIYWTSTSLVSLMLILSSYTYLFNKSTIEGIRELGFPDFFRIELAILKIVGVIILLLPSIPIQIKEWSYAGIGLFFITAIVAHTAHRDSIILTIINLIFIGLLIVSNIYLHKTI</sequence>
<evidence type="ECO:0000313" key="6">
    <source>
        <dbReference type="EMBL" id="MDO5986662.1"/>
    </source>
</evidence>
<accession>A0ABT8WYT6</accession>
<keyword evidence="2 5" id="KW-0812">Transmembrane</keyword>
<organism evidence="6 7">
    <name type="scientific">Flavivirga amylovorans</name>
    <dbReference type="NCBI Taxonomy" id="870486"/>
    <lineage>
        <taxon>Bacteria</taxon>
        <taxon>Pseudomonadati</taxon>
        <taxon>Bacteroidota</taxon>
        <taxon>Flavobacteriia</taxon>
        <taxon>Flavobacteriales</taxon>
        <taxon>Flavobacteriaceae</taxon>
        <taxon>Flavivirga</taxon>
    </lineage>
</organism>
<gene>
    <name evidence="6" type="ORF">Q4Q39_04505</name>
</gene>
<dbReference type="Proteomes" id="UP001176891">
    <property type="component" value="Unassembled WGS sequence"/>
</dbReference>
<dbReference type="EMBL" id="JAUOEM010000001">
    <property type="protein sequence ID" value="MDO5986662.1"/>
    <property type="molecule type" value="Genomic_DNA"/>
</dbReference>
<keyword evidence="7" id="KW-1185">Reference proteome</keyword>
<evidence type="ECO:0000256" key="2">
    <source>
        <dbReference type="ARBA" id="ARBA00022692"/>
    </source>
</evidence>
<comment type="caution">
    <text evidence="6">The sequence shown here is derived from an EMBL/GenBank/DDBJ whole genome shotgun (WGS) entry which is preliminary data.</text>
</comment>
<evidence type="ECO:0000313" key="7">
    <source>
        <dbReference type="Proteomes" id="UP001176891"/>
    </source>
</evidence>
<protein>
    <submittedName>
        <fullName evidence="6">DoxX family protein</fullName>
    </submittedName>
</protein>
<proteinExistence type="predicted"/>
<feature type="transmembrane region" description="Helical" evidence="5">
    <location>
        <begin position="92"/>
        <end position="112"/>
    </location>
</feature>
<feature type="transmembrane region" description="Helical" evidence="5">
    <location>
        <begin position="69"/>
        <end position="85"/>
    </location>
</feature>
<keyword evidence="3 5" id="KW-1133">Transmembrane helix</keyword>
<dbReference type="Pfam" id="PF13564">
    <property type="entry name" value="DoxX_2"/>
    <property type="match status" value="1"/>
</dbReference>
<reference evidence="6" key="1">
    <citation type="submission" date="2023-07" db="EMBL/GenBank/DDBJ databases">
        <title>Two novel species in the genus Flavivirga.</title>
        <authorList>
            <person name="Kwon K."/>
        </authorList>
    </citation>
    <scope>NUCLEOTIDE SEQUENCE</scope>
    <source>
        <strain evidence="6">KACC 14157</strain>
    </source>
</reference>
<keyword evidence="4 5" id="KW-0472">Membrane</keyword>
<evidence type="ECO:0000256" key="3">
    <source>
        <dbReference type="ARBA" id="ARBA00022989"/>
    </source>
</evidence>
<dbReference type="InterPro" id="IPR032808">
    <property type="entry name" value="DoxX"/>
</dbReference>
<evidence type="ECO:0000256" key="4">
    <source>
        <dbReference type="ARBA" id="ARBA00023136"/>
    </source>
</evidence>
<evidence type="ECO:0000256" key="1">
    <source>
        <dbReference type="ARBA" id="ARBA00004141"/>
    </source>
</evidence>
<comment type="subcellular location">
    <subcellularLocation>
        <location evidence="1">Membrane</location>
        <topology evidence="1">Multi-pass membrane protein</topology>
    </subcellularLocation>
</comment>
<dbReference type="RefSeq" id="WP_303281177.1">
    <property type="nucleotide sequence ID" value="NZ_BAABCZ010000016.1"/>
</dbReference>